<dbReference type="EMBL" id="CAKOAT010153045">
    <property type="protein sequence ID" value="CAH8346487.1"/>
    <property type="molecule type" value="Genomic_DNA"/>
</dbReference>
<sequence>MEHYNTLGEVVYNEKVKHCHFIVKIIRIYTFYSNVTGIGPLHVYVLADEHTEAHFEDPEGPKIVFYIGDNIESQIKCVATGKHAYGFREGFENMGGHRQVIVVLKIWRLQTEGDLSDFRFNPRLPEVEGFRKSANNSDAYVHKYGAIGPL</sequence>
<proteinExistence type="predicted"/>
<protein>
    <submittedName>
        <fullName evidence="1">Uncharacterized protein</fullName>
    </submittedName>
</protein>
<keyword evidence="2" id="KW-1185">Reference proteome</keyword>
<name>A0ABC8JXU4_ERUVS</name>
<comment type="caution">
    <text evidence="1">The sequence shown here is derived from an EMBL/GenBank/DDBJ whole genome shotgun (WGS) entry which is preliminary data.</text>
</comment>
<gene>
    <name evidence="1" type="ORF">ERUC_LOCUS16938</name>
</gene>
<reference evidence="1 2" key="1">
    <citation type="submission" date="2022-03" db="EMBL/GenBank/DDBJ databases">
        <authorList>
            <person name="Macdonald S."/>
            <person name="Ahmed S."/>
            <person name="Newling K."/>
        </authorList>
    </citation>
    <scope>NUCLEOTIDE SEQUENCE [LARGE SCALE GENOMIC DNA]</scope>
</reference>
<dbReference type="CDD" id="cd04481">
    <property type="entry name" value="RPA1_DBD_B_like"/>
    <property type="match status" value="1"/>
</dbReference>
<dbReference type="Proteomes" id="UP001642260">
    <property type="component" value="Unassembled WGS sequence"/>
</dbReference>
<accession>A0ABC8JXU4</accession>
<organism evidence="1 2">
    <name type="scientific">Eruca vesicaria subsp. sativa</name>
    <name type="common">Garden rocket</name>
    <name type="synonym">Eruca sativa</name>
    <dbReference type="NCBI Taxonomy" id="29727"/>
    <lineage>
        <taxon>Eukaryota</taxon>
        <taxon>Viridiplantae</taxon>
        <taxon>Streptophyta</taxon>
        <taxon>Embryophyta</taxon>
        <taxon>Tracheophyta</taxon>
        <taxon>Spermatophyta</taxon>
        <taxon>Magnoliopsida</taxon>
        <taxon>eudicotyledons</taxon>
        <taxon>Gunneridae</taxon>
        <taxon>Pentapetalae</taxon>
        <taxon>rosids</taxon>
        <taxon>malvids</taxon>
        <taxon>Brassicales</taxon>
        <taxon>Brassicaceae</taxon>
        <taxon>Brassiceae</taxon>
        <taxon>Eruca</taxon>
    </lineage>
</organism>
<dbReference type="AlphaFoldDB" id="A0ABC8JXU4"/>
<evidence type="ECO:0000313" key="2">
    <source>
        <dbReference type="Proteomes" id="UP001642260"/>
    </source>
</evidence>
<evidence type="ECO:0000313" key="1">
    <source>
        <dbReference type="EMBL" id="CAH8346487.1"/>
    </source>
</evidence>